<comment type="caution">
    <text evidence="13">The sequence shown here is derived from an EMBL/GenBank/DDBJ whole genome shotgun (WGS) entry which is preliminary data.</text>
</comment>
<feature type="transmembrane region" description="Helical" evidence="11">
    <location>
        <begin position="456"/>
        <end position="480"/>
    </location>
</feature>
<dbReference type="NCBIfam" id="TIGR00924">
    <property type="entry name" value="yjdL_sub1_fam"/>
    <property type="match status" value="1"/>
</dbReference>
<comment type="similarity">
    <text evidence="2 10">Belongs to the major facilitator superfamily. Proton-dependent oligopeptide transporter (POT/PTR) (TC 2.A.17) family.</text>
</comment>
<evidence type="ECO:0000313" key="13">
    <source>
        <dbReference type="EMBL" id="KRN92330.1"/>
    </source>
</evidence>
<keyword evidence="5 10" id="KW-0812">Transmembrane</keyword>
<evidence type="ECO:0000313" key="14">
    <source>
        <dbReference type="EMBL" id="TLQ02786.1"/>
    </source>
</evidence>
<feature type="transmembrane region" description="Helical" evidence="11">
    <location>
        <begin position="99"/>
        <end position="127"/>
    </location>
</feature>
<feature type="transmembrane region" description="Helical" evidence="11">
    <location>
        <begin position="391"/>
        <end position="409"/>
    </location>
</feature>
<dbReference type="GO" id="GO:0005886">
    <property type="term" value="C:plasma membrane"/>
    <property type="evidence" value="ECO:0007669"/>
    <property type="project" value="UniProtKB-SubCell"/>
</dbReference>
<evidence type="ECO:0000256" key="1">
    <source>
        <dbReference type="ARBA" id="ARBA00004651"/>
    </source>
</evidence>
<protein>
    <recommendedName>
        <fullName evidence="9">Di-/tripeptide transporter</fullName>
    </recommendedName>
</protein>
<feature type="transmembrane region" description="Helical" evidence="11">
    <location>
        <begin position="29"/>
        <end position="46"/>
    </location>
</feature>
<dbReference type="PROSITE" id="PS01022">
    <property type="entry name" value="PTR2_1"/>
    <property type="match status" value="1"/>
</dbReference>
<evidence type="ECO:0000256" key="9">
    <source>
        <dbReference type="ARBA" id="ARBA00069644"/>
    </source>
</evidence>
<evidence type="ECO:0000256" key="7">
    <source>
        <dbReference type="ARBA" id="ARBA00023136"/>
    </source>
</evidence>
<dbReference type="Proteomes" id="UP000051859">
    <property type="component" value="Unassembled WGS sequence"/>
</dbReference>
<keyword evidence="15" id="KW-1185">Reference proteome</keyword>
<feature type="transmembrane region" description="Helical" evidence="11">
    <location>
        <begin position="177"/>
        <end position="197"/>
    </location>
</feature>
<evidence type="ECO:0000259" key="12">
    <source>
        <dbReference type="PROSITE" id="PS50850"/>
    </source>
</evidence>
<gene>
    <name evidence="14" type="ORF">FEZ51_10425</name>
    <name evidence="13" type="ORF">IV81_GL001172</name>
</gene>
<dbReference type="OrthoDB" id="9772725at2"/>
<dbReference type="CDD" id="cd17346">
    <property type="entry name" value="MFS_DtpA_like"/>
    <property type="match status" value="1"/>
</dbReference>
<dbReference type="PANTHER" id="PTHR23517">
    <property type="entry name" value="RESISTANCE PROTEIN MDTM, PUTATIVE-RELATED-RELATED"/>
    <property type="match status" value="1"/>
</dbReference>
<dbReference type="PROSITE" id="PS50850">
    <property type="entry name" value="MFS"/>
    <property type="match status" value="1"/>
</dbReference>
<evidence type="ECO:0000256" key="3">
    <source>
        <dbReference type="ARBA" id="ARBA00022448"/>
    </source>
</evidence>
<dbReference type="InterPro" id="IPR050171">
    <property type="entry name" value="MFS_Transporters"/>
</dbReference>
<keyword evidence="3 10" id="KW-0813">Transport</keyword>
<dbReference type="AlphaFoldDB" id="A0A0R2KZY8"/>
<proteinExistence type="inferred from homology"/>
<dbReference type="RefSeq" id="WP_057804406.1">
    <property type="nucleotide sequence ID" value="NZ_JQBX01000036.1"/>
</dbReference>
<name>A0A0R2KZY8_9LACO</name>
<dbReference type="EMBL" id="VBTH01000042">
    <property type="protein sequence ID" value="TLQ02786.1"/>
    <property type="molecule type" value="Genomic_DNA"/>
</dbReference>
<dbReference type="Gene3D" id="1.20.1250.20">
    <property type="entry name" value="MFS general substrate transporter like domains"/>
    <property type="match status" value="1"/>
</dbReference>
<reference evidence="14 16" key="2">
    <citation type="submission" date="2019-05" db="EMBL/GenBank/DDBJ databases">
        <title>The metagenome of a microbial culture collection derived from dairy environment covers the genomic content of the human microbiome.</title>
        <authorList>
            <person name="Roder T."/>
            <person name="Wuthrich D."/>
            <person name="Sattari Z."/>
            <person name="Von Ah U."/>
            <person name="Bar C."/>
            <person name="Ronchi F."/>
            <person name="Macpherson A.J."/>
            <person name="Ganal-Vonarburg S.C."/>
            <person name="Bruggmann R."/>
            <person name="Vergeres G."/>
        </authorList>
    </citation>
    <scope>NUCLEOTIDE SEQUENCE [LARGE SCALE GENOMIC DNA]</scope>
    <source>
        <strain evidence="14 16">FAM 18815</strain>
    </source>
</reference>
<evidence type="ECO:0000313" key="15">
    <source>
        <dbReference type="Proteomes" id="UP000051859"/>
    </source>
</evidence>
<sequence>MNTQDKDTAFLGQPRGLSTLFFTEMWERFSYYGMRAILIYYMYYAVTKGGLGYSQATAASVMAIYGSLVYLASVVGGFISDRILGSRKTVFYGGVLIMFGHIALSLPFGSAALLISIGLIVAGTGMLKPNVSEMVGSLYSVEDTRRDAGFSIFVFGINLGALLAPLIVSWVGFQINFHAGFSLAAIGMFFGLIQYYLGGKKYLNKDSLYPSDPIQPEEVKKFGLRTLVGVIVLALILIVMYFANALNVDNVVLLISVFAIITPIVYFIIMFTSSKVSKTERSRLWAYVPLFIAATIFWAIEEQGSVVLALFAADRTQLSYGWFHITAANFQSLNPFFIMLYTPLFAWLWTKLGKKQPSSPKKFVYGLIFTGLSYLFIALPGMMFGTDGKVNALWLVGSWAIVEVGEMLISPIGLSVTTKLAPTAFASQMMSMWFLADAAGQAVNAQIVKLYPGHEVAYFIWIGIVTIVFAIALFAMAPWISKKMQGIK</sequence>
<feature type="transmembrane region" description="Helical" evidence="11">
    <location>
        <begin position="284"/>
        <end position="300"/>
    </location>
</feature>
<comment type="subcellular location">
    <subcellularLocation>
        <location evidence="1">Cell membrane</location>
        <topology evidence="1">Multi-pass membrane protein</topology>
    </subcellularLocation>
    <subcellularLocation>
        <location evidence="10">Membrane</location>
        <topology evidence="10">Multi-pass membrane protein</topology>
    </subcellularLocation>
</comment>
<dbReference type="GO" id="GO:0035443">
    <property type="term" value="P:tripeptide transmembrane transport"/>
    <property type="evidence" value="ECO:0007669"/>
    <property type="project" value="UniProtKB-ARBA"/>
</dbReference>
<evidence type="ECO:0000256" key="6">
    <source>
        <dbReference type="ARBA" id="ARBA00022989"/>
    </source>
</evidence>
<feature type="transmembrane region" description="Helical" evidence="11">
    <location>
        <begin position="222"/>
        <end position="245"/>
    </location>
</feature>
<dbReference type="GO" id="GO:0071916">
    <property type="term" value="F:dipeptide transmembrane transporter activity"/>
    <property type="evidence" value="ECO:0007669"/>
    <property type="project" value="UniProtKB-ARBA"/>
</dbReference>
<dbReference type="GO" id="GO:0042937">
    <property type="term" value="F:tripeptide transmembrane transporter activity"/>
    <property type="evidence" value="ECO:0007669"/>
    <property type="project" value="UniProtKB-ARBA"/>
</dbReference>
<dbReference type="FunFam" id="1.20.1250.20:FF:000017">
    <property type="entry name" value="Dipeptide and tripeptide permease A"/>
    <property type="match status" value="1"/>
</dbReference>
<keyword evidence="4" id="KW-1003">Cell membrane</keyword>
<comment type="function">
    <text evidence="8">Proton-dependent uptake of di- or tri-peptides.</text>
</comment>
<evidence type="ECO:0000256" key="10">
    <source>
        <dbReference type="RuleBase" id="RU003755"/>
    </source>
</evidence>
<dbReference type="PATRIC" id="fig|331679.3.peg.1195"/>
<evidence type="ECO:0000256" key="4">
    <source>
        <dbReference type="ARBA" id="ARBA00022475"/>
    </source>
</evidence>
<dbReference type="GO" id="GO:0015333">
    <property type="term" value="F:peptide:proton symporter activity"/>
    <property type="evidence" value="ECO:0007669"/>
    <property type="project" value="UniProtKB-ARBA"/>
</dbReference>
<feature type="transmembrane region" description="Helical" evidence="11">
    <location>
        <begin position="148"/>
        <end position="171"/>
    </location>
</feature>
<feature type="domain" description="Major facilitator superfamily (MFS) profile" evidence="12">
    <location>
        <begin position="1"/>
        <end position="202"/>
    </location>
</feature>
<dbReference type="InterPro" id="IPR000109">
    <property type="entry name" value="POT_fam"/>
</dbReference>
<accession>A0A0R2KZY8</accession>
<evidence type="ECO:0000256" key="5">
    <source>
        <dbReference type="ARBA" id="ARBA00022692"/>
    </source>
</evidence>
<keyword evidence="6 11" id="KW-1133">Transmembrane helix</keyword>
<dbReference type="Proteomes" id="UP000305541">
    <property type="component" value="Unassembled WGS sequence"/>
</dbReference>
<feature type="transmembrane region" description="Helical" evidence="11">
    <location>
        <begin position="320"/>
        <end position="342"/>
    </location>
</feature>
<dbReference type="InterPro" id="IPR005279">
    <property type="entry name" value="Dipep/tripep_permease"/>
</dbReference>
<dbReference type="SUPFAM" id="SSF103473">
    <property type="entry name" value="MFS general substrate transporter"/>
    <property type="match status" value="1"/>
</dbReference>
<evidence type="ECO:0000256" key="11">
    <source>
        <dbReference type="SAM" id="Phobius"/>
    </source>
</evidence>
<feature type="transmembrane region" description="Helical" evidence="11">
    <location>
        <begin position="251"/>
        <end position="272"/>
    </location>
</feature>
<evidence type="ECO:0000256" key="2">
    <source>
        <dbReference type="ARBA" id="ARBA00005982"/>
    </source>
</evidence>
<keyword evidence="7 11" id="KW-0472">Membrane</keyword>
<dbReference type="STRING" id="331679.IV81_GL001172"/>
<feature type="transmembrane region" description="Helical" evidence="11">
    <location>
        <begin position="363"/>
        <end position="385"/>
    </location>
</feature>
<dbReference type="EMBL" id="JQBX01000036">
    <property type="protein sequence ID" value="KRN92330.1"/>
    <property type="molecule type" value="Genomic_DNA"/>
</dbReference>
<evidence type="ECO:0000256" key="8">
    <source>
        <dbReference type="ARBA" id="ARBA00059575"/>
    </source>
</evidence>
<dbReference type="Pfam" id="PF00854">
    <property type="entry name" value="PTR2"/>
    <property type="match status" value="1"/>
</dbReference>
<dbReference type="InterPro" id="IPR036259">
    <property type="entry name" value="MFS_trans_sf"/>
</dbReference>
<organism evidence="13 15">
    <name type="scientific">Pediococcus stilesii</name>
    <dbReference type="NCBI Taxonomy" id="331679"/>
    <lineage>
        <taxon>Bacteria</taxon>
        <taxon>Bacillati</taxon>
        <taxon>Bacillota</taxon>
        <taxon>Bacilli</taxon>
        <taxon>Lactobacillales</taxon>
        <taxon>Lactobacillaceae</taxon>
        <taxon>Pediococcus</taxon>
    </lineage>
</organism>
<dbReference type="InterPro" id="IPR020846">
    <property type="entry name" value="MFS_dom"/>
</dbReference>
<dbReference type="PANTHER" id="PTHR23517:SF15">
    <property type="entry name" value="PROTON-DEPENDENT OLIGOPEPTIDE FAMILY TRANSPORT PROTEIN"/>
    <property type="match status" value="1"/>
</dbReference>
<feature type="transmembrane region" description="Helical" evidence="11">
    <location>
        <begin position="58"/>
        <end position="79"/>
    </location>
</feature>
<dbReference type="InterPro" id="IPR018456">
    <property type="entry name" value="PTR2_symporter_CS"/>
</dbReference>
<reference evidence="13 15" key="1">
    <citation type="journal article" date="2015" name="Genome Announc.">
        <title>Expanding the biotechnology potential of lactobacilli through comparative genomics of 213 strains and associated genera.</title>
        <authorList>
            <person name="Sun Z."/>
            <person name="Harris H.M."/>
            <person name="McCann A."/>
            <person name="Guo C."/>
            <person name="Argimon S."/>
            <person name="Zhang W."/>
            <person name="Yang X."/>
            <person name="Jeffery I.B."/>
            <person name="Cooney J.C."/>
            <person name="Kagawa T.F."/>
            <person name="Liu W."/>
            <person name="Song Y."/>
            <person name="Salvetti E."/>
            <person name="Wrobel A."/>
            <person name="Rasinkangas P."/>
            <person name="Parkhill J."/>
            <person name="Rea M.C."/>
            <person name="O'Sullivan O."/>
            <person name="Ritari J."/>
            <person name="Douillard F.P."/>
            <person name="Paul Ross R."/>
            <person name="Yang R."/>
            <person name="Briner A.E."/>
            <person name="Felis G.E."/>
            <person name="de Vos W.M."/>
            <person name="Barrangou R."/>
            <person name="Klaenhammer T.R."/>
            <person name="Caufield P.W."/>
            <person name="Cui Y."/>
            <person name="Zhang H."/>
            <person name="O'Toole P.W."/>
        </authorList>
    </citation>
    <scope>NUCLEOTIDE SEQUENCE [LARGE SCALE GENOMIC DNA]</scope>
    <source>
        <strain evidence="13 15">DSM 18001</strain>
    </source>
</reference>
<dbReference type="PROSITE" id="PS01023">
    <property type="entry name" value="PTR2_2"/>
    <property type="match status" value="1"/>
</dbReference>
<evidence type="ECO:0000313" key="16">
    <source>
        <dbReference type="Proteomes" id="UP000305541"/>
    </source>
</evidence>